<sequence length="131" mass="14327">MRCKIRRSGMKCISDEESLCGPSTTSVHRDVQSSVNIMLYDHADLSPLPPNFPKNSNFNGFNFWVPPSSSSELCSLCYGARRAGVNTAFNYKSNSKRATLRCPQGPLHKGLHTQTPRAALLGTFMGGYSPG</sequence>
<comment type="caution">
    <text evidence="1">The sequence shown here is derived from an EMBL/GenBank/DDBJ whole genome shotgun (WGS) entry which is preliminary data.</text>
</comment>
<gene>
    <name evidence="1" type="ORF">EYF80_011038</name>
</gene>
<name>A0A4Z2IMB1_9TELE</name>
<evidence type="ECO:0000313" key="2">
    <source>
        <dbReference type="Proteomes" id="UP000314294"/>
    </source>
</evidence>
<dbReference type="EMBL" id="SRLO01000070">
    <property type="protein sequence ID" value="TNN78868.1"/>
    <property type="molecule type" value="Genomic_DNA"/>
</dbReference>
<evidence type="ECO:0000313" key="1">
    <source>
        <dbReference type="EMBL" id="TNN78868.1"/>
    </source>
</evidence>
<dbReference type="Proteomes" id="UP000314294">
    <property type="component" value="Unassembled WGS sequence"/>
</dbReference>
<organism evidence="1 2">
    <name type="scientific">Liparis tanakae</name>
    <name type="common">Tanaka's snailfish</name>
    <dbReference type="NCBI Taxonomy" id="230148"/>
    <lineage>
        <taxon>Eukaryota</taxon>
        <taxon>Metazoa</taxon>
        <taxon>Chordata</taxon>
        <taxon>Craniata</taxon>
        <taxon>Vertebrata</taxon>
        <taxon>Euteleostomi</taxon>
        <taxon>Actinopterygii</taxon>
        <taxon>Neopterygii</taxon>
        <taxon>Teleostei</taxon>
        <taxon>Neoteleostei</taxon>
        <taxon>Acanthomorphata</taxon>
        <taxon>Eupercaria</taxon>
        <taxon>Perciformes</taxon>
        <taxon>Cottioidei</taxon>
        <taxon>Cottales</taxon>
        <taxon>Liparidae</taxon>
        <taxon>Liparis</taxon>
    </lineage>
</organism>
<proteinExistence type="predicted"/>
<reference evidence="1 2" key="1">
    <citation type="submission" date="2019-03" db="EMBL/GenBank/DDBJ databases">
        <title>First draft genome of Liparis tanakae, snailfish: a comprehensive survey of snailfish specific genes.</title>
        <authorList>
            <person name="Kim W."/>
            <person name="Song I."/>
            <person name="Jeong J.-H."/>
            <person name="Kim D."/>
            <person name="Kim S."/>
            <person name="Ryu S."/>
            <person name="Song J.Y."/>
            <person name="Lee S.K."/>
        </authorList>
    </citation>
    <scope>NUCLEOTIDE SEQUENCE [LARGE SCALE GENOMIC DNA]</scope>
    <source>
        <tissue evidence="1">Muscle</tissue>
    </source>
</reference>
<keyword evidence="2" id="KW-1185">Reference proteome</keyword>
<accession>A0A4Z2IMB1</accession>
<dbReference type="AlphaFoldDB" id="A0A4Z2IMB1"/>
<protein>
    <submittedName>
        <fullName evidence="1">Uncharacterized protein</fullName>
    </submittedName>
</protein>